<sequence>MLKFIRLVPNCFWILYFVFLANLGYAQEAENLFHKQYSKLSFVFQPSILKKSDAWNRDGSTYPSMQFTNDFSYQFGFYYNFAQSGNFNFKTGVIAKEFIPKFDLNIDNAELGNVDYLLTQFDPYNQFIISIPIKTDYYLKLNQKFNLTFGAGLNLNLITGANDEVITLINIDNQQGQEVLIYDAYSNGHQAINFSYELAMGIQHKSKWALIDLSFFINNSLFPDYVEGEYHINNLQNSPSKTGDFIIRNNFYGLSLNVSPKKGWLRKKG</sequence>
<dbReference type="Proteomes" id="UP000289857">
    <property type="component" value="Unassembled WGS sequence"/>
</dbReference>
<reference evidence="2" key="1">
    <citation type="submission" date="2019-01" db="EMBL/GenBank/DDBJ databases">
        <title>Cytophagaceae bacterium strain CAR-16.</title>
        <authorList>
            <person name="Chen W.-M."/>
        </authorList>
    </citation>
    <scope>NUCLEOTIDE SEQUENCE [LARGE SCALE GENOMIC DNA]</scope>
    <source>
        <strain evidence="2">WWJ-16</strain>
    </source>
</reference>
<evidence type="ECO:0000313" key="2">
    <source>
        <dbReference type="Proteomes" id="UP000289857"/>
    </source>
</evidence>
<keyword evidence="2" id="KW-1185">Reference proteome</keyword>
<proteinExistence type="predicted"/>
<accession>A0A4Q1KD52</accession>
<dbReference type="OrthoDB" id="1338368at2"/>
<protein>
    <recommendedName>
        <fullName evidence="3">Outer membrane protein beta-barrel domain-containing protein</fullName>
    </recommendedName>
</protein>
<organism evidence="1 2">
    <name type="scientific">Flavobacterium stagni</name>
    <dbReference type="NCBI Taxonomy" id="2506421"/>
    <lineage>
        <taxon>Bacteria</taxon>
        <taxon>Pseudomonadati</taxon>
        <taxon>Bacteroidota</taxon>
        <taxon>Flavobacteriia</taxon>
        <taxon>Flavobacteriales</taxon>
        <taxon>Flavobacteriaceae</taxon>
        <taxon>Flavobacterium</taxon>
    </lineage>
</organism>
<evidence type="ECO:0008006" key="3">
    <source>
        <dbReference type="Google" id="ProtNLM"/>
    </source>
</evidence>
<evidence type="ECO:0000313" key="1">
    <source>
        <dbReference type="EMBL" id="RXR23292.1"/>
    </source>
</evidence>
<gene>
    <name evidence="1" type="ORF">EQG61_04800</name>
</gene>
<dbReference type="EMBL" id="SBKN01000002">
    <property type="protein sequence ID" value="RXR23292.1"/>
    <property type="molecule type" value="Genomic_DNA"/>
</dbReference>
<name>A0A4Q1KD52_9FLAO</name>
<comment type="caution">
    <text evidence="1">The sequence shown here is derived from an EMBL/GenBank/DDBJ whole genome shotgun (WGS) entry which is preliminary data.</text>
</comment>
<dbReference type="AlphaFoldDB" id="A0A4Q1KD52"/>
<dbReference type="RefSeq" id="WP_129460775.1">
    <property type="nucleotide sequence ID" value="NZ_SBKN01000002.1"/>
</dbReference>